<protein>
    <submittedName>
        <fullName evidence="1">Uncharacterized protein</fullName>
    </submittedName>
</protein>
<organism evidence="1 2">
    <name type="scientific">Pseudomonas veronii 1YdBTEX2</name>
    <dbReference type="NCBI Taxonomy" id="1295141"/>
    <lineage>
        <taxon>Bacteria</taxon>
        <taxon>Pseudomonadati</taxon>
        <taxon>Pseudomonadota</taxon>
        <taxon>Gammaproteobacteria</taxon>
        <taxon>Pseudomonadales</taxon>
        <taxon>Pseudomonadaceae</taxon>
        <taxon>Pseudomonas</taxon>
    </lineage>
</organism>
<sequence length="30" mass="3263">MQTLFPGATSDDVAALFLIADVRCQKSRAH</sequence>
<reference evidence="2" key="1">
    <citation type="submission" date="2016-07" db="EMBL/GenBank/DDBJ databases">
        <authorList>
            <person name="Florea S."/>
            <person name="Webb J.S."/>
            <person name="Jaromczyk J."/>
            <person name="Schardl C.L."/>
        </authorList>
    </citation>
    <scope>NUCLEOTIDE SEQUENCE [LARGE SCALE GENOMIC DNA]</scope>
    <source>
        <strain evidence="2">1YdBTEX2</strain>
    </source>
</reference>
<dbReference type="EMBL" id="LT599583">
    <property type="protein sequence ID" value="SBW80600.1"/>
    <property type="molecule type" value="Genomic_DNA"/>
</dbReference>
<proteinExistence type="predicted"/>
<accession>A0A1D3JWY9</accession>
<dbReference type="Proteomes" id="UP000245431">
    <property type="component" value="Chromosome PVE_r1"/>
</dbReference>
<name>A0A1D3JWY9_PSEVE</name>
<evidence type="ECO:0000313" key="2">
    <source>
        <dbReference type="Proteomes" id="UP000245431"/>
    </source>
</evidence>
<evidence type="ECO:0000313" key="1">
    <source>
        <dbReference type="EMBL" id="SBW80600.1"/>
    </source>
</evidence>
<gene>
    <name evidence="1" type="ORF">PVE_R1G2716</name>
</gene>
<dbReference type="AlphaFoldDB" id="A0A1D3JWY9"/>